<dbReference type="EMBL" id="FQVD01000032">
    <property type="protein sequence ID" value="SHF73683.1"/>
    <property type="molecule type" value="Genomic_DNA"/>
</dbReference>
<gene>
    <name evidence="1" type="ORF">SAMN05444349_13223</name>
</gene>
<keyword evidence="2" id="KW-1185">Reference proteome</keyword>
<dbReference type="OrthoDB" id="9771212at2"/>
<sequence>MIISASRRTDIPAFFSEWFFNRIKEGYVLVPNPFNPKMLSKISLSPIVIDCIVFWTKNPEPMLNNLNQLQDYKYYFQFTLNPYGNKLEINLPSIEKRLDTFKRLSDKVGREKVIWRYDPILTNGEFNVTFHQERFAMIADELKDHTEKCMLGFIDHYPHILNATRQFNIQPLRKDKIENMAISFKNTINNYPSIQLETCTTKVDLRHLGITSGLCIDKILIERITGYPIFAQKDKNQRSVCNCIESIDIGTYESCQNGCIYCYAIKGKYNHIEYNMQKHDKNSPLLIGHPSENDIIKERKILSLRNDQFSLF</sequence>
<name>A0A1M5E378_9BACE</name>
<dbReference type="Pfam" id="PF08902">
    <property type="entry name" value="DUF1848"/>
    <property type="match status" value="1"/>
</dbReference>
<evidence type="ECO:0000313" key="2">
    <source>
        <dbReference type="Proteomes" id="UP000184436"/>
    </source>
</evidence>
<dbReference type="RefSeq" id="WP_025075671.1">
    <property type="nucleotide sequence ID" value="NZ_FQVD01000032.1"/>
</dbReference>
<accession>A0A1M5E378</accession>
<protein>
    <recommendedName>
        <fullName evidence="3">DUF1848 domain-containing protein</fullName>
    </recommendedName>
</protein>
<reference evidence="1 2" key="1">
    <citation type="submission" date="2016-11" db="EMBL/GenBank/DDBJ databases">
        <authorList>
            <person name="Jaros S."/>
            <person name="Januszkiewicz K."/>
            <person name="Wedrychowicz H."/>
        </authorList>
    </citation>
    <scope>NUCLEOTIDE SEQUENCE [LARGE SCALE GENOMIC DNA]</scope>
    <source>
        <strain evidence="1 2">DSM 26883</strain>
    </source>
</reference>
<evidence type="ECO:0008006" key="3">
    <source>
        <dbReference type="Google" id="ProtNLM"/>
    </source>
</evidence>
<evidence type="ECO:0000313" key="1">
    <source>
        <dbReference type="EMBL" id="SHF73683.1"/>
    </source>
</evidence>
<dbReference type="AlphaFoldDB" id="A0A1M5E378"/>
<dbReference type="InterPro" id="IPR014998">
    <property type="entry name" value="DUF1848"/>
</dbReference>
<dbReference type="Proteomes" id="UP000184436">
    <property type="component" value="Unassembled WGS sequence"/>
</dbReference>
<dbReference type="STRING" id="871325.SAMN05444349_13223"/>
<organism evidence="1 2">
    <name type="scientific">Bacteroides faecichinchillae</name>
    <dbReference type="NCBI Taxonomy" id="871325"/>
    <lineage>
        <taxon>Bacteria</taxon>
        <taxon>Pseudomonadati</taxon>
        <taxon>Bacteroidota</taxon>
        <taxon>Bacteroidia</taxon>
        <taxon>Bacteroidales</taxon>
        <taxon>Bacteroidaceae</taxon>
        <taxon>Bacteroides</taxon>
    </lineage>
</organism>
<proteinExistence type="predicted"/>